<feature type="region of interest" description="Disordered" evidence="1">
    <location>
        <begin position="1"/>
        <end position="46"/>
    </location>
</feature>
<proteinExistence type="predicted"/>
<evidence type="ECO:0000313" key="2">
    <source>
        <dbReference type="EMBL" id="KAF7709385.1"/>
    </source>
</evidence>
<feature type="compositionally biased region" description="Basic residues" evidence="1">
    <location>
        <begin position="1"/>
        <end position="10"/>
    </location>
</feature>
<dbReference type="Proteomes" id="UP000606274">
    <property type="component" value="Unassembled WGS sequence"/>
</dbReference>
<evidence type="ECO:0000313" key="3">
    <source>
        <dbReference type="Proteomes" id="UP000606274"/>
    </source>
</evidence>
<gene>
    <name evidence="2" type="ORF">HF521_016235</name>
</gene>
<accession>A0A8T0BR94</accession>
<keyword evidence="3" id="KW-1185">Reference proteome</keyword>
<dbReference type="PANTHER" id="PTHR33480">
    <property type="entry name" value="SET DOMAIN-CONTAINING PROTEIN-RELATED"/>
    <property type="match status" value="1"/>
</dbReference>
<organism evidence="2 3">
    <name type="scientific">Silurus meridionalis</name>
    <name type="common">Southern catfish</name>
    <name type="synonym">Silurus soldatovi meridionalis</name>
    <dbReference type="NCBI Taxonomy" id="175797"/>
    <lineage>
        <taxon>Eukaryota</taxon>
        <taxon>Metazoa</taxon>
        <taxon>Chordata</taxon>
        <taxon>Craniata</taxon>
        <taxon>Vertebrata</taxon>
        <taxon>Euteleostomi</taxon>
        <taxon>Actinopterygii</taxon>
        <taxon>Neopterygii</taxon>
        <taxon>Teleostei</taxon>
        <taxon>Ostariophysi</taxon>
        <taxon>Siluriformes</taxon>
        <taxon>Siluridae</taxon>
        <taxon>Silurus</taxon>
    </lineage>
</organism>
<dbReference type="EMBL" id="JABFDY010000003">
    <property type="protein sequence ID" value="KAF7709385.1"/>
    <property type="molecule type" value="Genomic_DNA"/>
</dbReference>
<dbReference type="PANTHER" id="PTHR33480:SF5">
    <property type="entry name" value="SI:DKEY-51D8.9"/>
    <property type="match status" value="1"/>
</dbReference>
<name>A0A8T0BR94_SILME</name>
<evidence type="ECO:0000256" key="1">
    <source>
        <dbReference type="SAM" id="MobiDB-lite"/>
    </source>
</evidence>
<reference evidence="2" key="1">
    <citation type="submission" date="2020-08" db="EMBL/GenBank/DDBJ databases">
        <title>Chromosome-level assembly of Southern catfish (Silurus meridionalis) provides insights into visual adaptation to the nocturnal and benthic lifestyles.</title>
        <authorList>
            <person name="Zhang Y."/>
            <person name="Wang D."/>
            <person name="Peng Z."/>
        </authorList>
    </citation>
    <scope>NUCLEOTIDE SEQUENCE</scope>
    <source>
        <strain evidence="2">SWU-2019-XX</strain>
        <tissue evidence="2">Muscle</tissue>
    </source>
</reference>
<sequence>MPQPKKRHHSPSTTTEELSFGDKSVKEKELPSKSGVSKNQKRKWTEDEVKAVENKLLHFITSSRVPGKRECEDCIRSALVLLQNRTWEAVKFYINHSTQEGSVIKENKVQLCLEVAGSTC</sequence>
<dbReference type="AlphaFoldDB" id="A0A8T0BR94"/>
<protein>
    <submittedName>
        <fullName evidence="2">Uncharacterized protein</fullName>
    </submittedName>
</protein>
<comment type="caution">
    <text evidence="2">The sequence shown here is derived from an EMBL/GenBank/DDBJ whole genome shotgun (WGS) entry which is preliminary data.</text>
</comment>